<dbReference type="GO" id="GO:0022857">
    <property type="term" value="F:transmembrane transporter activity"/>
    <property type="evidence" value="ECO:0007669"/>
    <property type="project" value="InterPro"/>
</dbReference>
<feature type="domain" description="ABC transmembrane type-1" evidence="8">
    <location>
        <begin position="17"/>
        <end position="205"/>
    </location>
</feature>
<evidence type="ECO:0000256" key="7">
    <source>
        <dbReference type="RuleBase" id="RU363032"/>
    </source>
</evidence>
<feature type="transmembrane region" description="Helical" evidence="7">
    <location>
        <begin position="184"/>
        <end position="205"/>
    </location>
</feature>
<name>A0A537JII7_9BACT</name>
<dbReference type="EMBL" id="VBAO01000078">
    <property type="protein sequence ID" value="TMI83349.1"/>
    <property type="molecule type" value="Genomic_DNA"/>
</dbReference>
<comment type="caution">
    <text evidence="9">The sequence shown here is derived from an EMBL/GenBank/DDBJ whole genome shotgun (WGS) entry which is preliminary data.</text>
</comment>
<evidence type="ECO:0000313" key="10">
    <source>
        <dbReference type="Proteomes" id="UP000320048"/>
    </source>
</evidence>
<evidence type="ECO:0000256" key="6">
    <source>
        <dbReference type="ARBA" id="ARBA00023136"/>
    </source>
</evidence>
<feature type="transmembrane region" description="Helical" evidence="7">
    <location>
        <begin position="23"/>
        <end position="44"/>
    </location>
</feature>
<dbReference type="Gene3D" id="1.10.3720.10">
    <property type="entry name" value="MetI-like"/>
    <property type="match status" value="1"/>
</dbReference>
<dbReference type="InterPro" id="IPR043429">
    <property type="entry name" value="ArtM/GltK/GlnP/TcyL/YhdX-like"/>
</dbReference>
<feature type="transmembrane region" description="Helical" evidence="7">
    <location>
        <begin position="65"/>
        <end position="83"/>
    </location>
</feature>
<dbReference type="Pfam" id="PF00528">
    <property type="entry name" value="BPD_transp_1"/>
    <property type="match status" value="1"/>
</dbReference>
<evidence type="ECO:0000256" key="2">
    <source>
        <dbReference type="ARBA" id="ARBA00022448"/>
    </source>
</evidence>
<dbReference type="InterPro" id="IPR010065">
    <property type="entry name" value="AA_ABC_transptr_permease_3TM"/>
</dbReference>
<evidence type="ECO:0000313" key="9">
    <source>
        <dbReference type="EMBL" id="TMI83349.1"/>
    </source>
</evidence>
<evidence type="ECO:0000256" key="4">
    <source>
        <dbReference type="ARBA" id="ARBA00022692"/>
    </source>
</evidence>
<keyword evidence="4 7" id="KW-0812">Transmembrane</keyword>
<evidence type="ECO:0000256" key="3">
    <source>
        <dbReference type="ARBA" id="ARBA00022475"/>
    </source>
</evidence>
<keyword evidence="2 7" id="KW-0813">Transport</keyword>
<evidence type="ECO:0000256" key="1">
    <source>
        <dbReference type="ARBA" id="ARBA00004651"/>
    </source>
</evidence>
<keyword evidence="6 7" id="KW-0472">Membrane</keyword>
<dbReference type="GO" id="GO:0043190">
    <property type="term" value="C:ATP-binding cassette (ABC) transporter complex"/>
    <property type="evidence" value="ECO:0007669"/>
    <property type="project" value="InterPro"/>
</dbReference>
<sequence length="222" mass="23801">MNWAEMGLEIAYLLRGTQVTIELSLLAFAGGGVLGFTVALLRVLGGSDVTLVVKPLVDVVRGSPLLVQLLAVYLGSSVLGFSLNPLTAAFVGLSINAGAYLSEIIRGALTSVPKGQTEAGLAIGLSRMYVVWGIVLPQAFPVIVPAAMGFFISLVKDTSLAYVLGLLELTRAAKDIVDRTLDPFHTYVIVMLIYFALCYPLSVLVRVVDRQLQHKGLARERL</sequence>
<dbReference type="PANTHER" id="PTHR30614:SF34">
    <property type="entry name" value="BLR6398 PROTEIN"/>
    <property type="match status" value="1"/>
</dbReference>
<dbReference type="SUPFAM" id="SSF161098">
    <property type="entry name" value="MetI-like"/>
    <property type="match status" value="1"/>
</dbReference>
<reference evidence="9 10" key="1">
    <citation type="journal article" date="2019" name="Nat. Microbiol.">
        <title>Mediterranean grassland soil C-N compound turnover is dependent on rainfall and depth, and is mediated by genomically divergent microorganisms.</title>
        <authorList>
            <person name="Diamond S."/>
            <person name="Andeer P.F."/>
            <person name="Li Z."/>
            <person name="Crits-Christoph A."/>
            <person name="Burstein D."/>
            <person name="Anantharaman K."/>
            <person name="Lane K.R."/>
            <person name="Thomas B.C."/>
            <person name="Pan C."/>
            <person name="Northen T.R."/>
            <person name="Banfield J.F."/>
        </authorList>
    </citation>
    <scope>NUCLEOTIDE SEQUENCE [LARGE SCALE GENOMIC DNA]</scope>
    <source>
        <strain evidence="9">NP_7</strain>
    </source>
</reference>
<dbReference type="NCBIfam" id="TIGR01726">
    <property type="entry name" value="HEQRo_perm_3TM"/>
    <property type="match status" value="1"/>
</dbReference>
<organism evidence="9 10">
    <name type="scientific">Candidatus Segetimicrobium genomatis</name>
    <dbReference type="NCBI Taxonomy" id="2569760"/>
    <lineage>
        <taxon>Bacteria</taxon>
        <taxon>Bacillati</taxon>
        <taxon>Candidatus Sysuimicrobiota</taxon>
        <taxon>Candidatus Sysuimicrobiia</taxon>
        <taxon>Candidatus Sysuimicrobiales</taxon>
        <taxon>Candidatus Segetimicrobiaceae</taxon>
        <taxon>Candidatus Segetimicrobium</taxon>
    </lineage>
</organism>
<evidence type="ECO:0000256" key="5">
    <source>
        <dbReference type="ARBA" id="ARBA00022989"/>
    </source>
</evidence>
<keyword evidence="5 7" id="KW-1133">Transmembrane helix</keyword>
<comment type="similarity">
    <text evidence="7">Belongs to the binding-protein-dependent transport system permease family.</text>
</comment>
<protein>
    <submittedName>
        <fullName evidence="9">Amino acid ABC transporter permease</fullName>
    </submittedName>
</protein>
<proteinExistence type="inferred from homology"/>
<keyword evidence="3" id="KW-1003">Cell membrane</keyword>
<dbReference type="PANTHER" id="PTHR30614">
    <property type="entry name" value="MEMBRANE COMPONENT OF AMINO ACID ABC TRANSPORTER"/>
    <property type="match status" value="1"/>
</dbReference>
<feature type="transmembrane region" description="Helical" evidence="7">
    <location>
        <begin position="129"/>
        <end position="152"/>
    </location>
</feature>
<dbReference type="InterPro" id="IPR035906">
    <property type="entry name" value="MetI-like_sf"/>
</dbReference>
<dbReference type="PROSITE" id="PS50928">
    <property type="entry name" value="ABC_TM1"/>
    <property type="match status" value="1"/>
</dbReference>
<dbReference type="CDD" id="cd06261">
    <property type="entry name" value="TM_PBP2"/>
    <property type="match status" value="1"/>
</dbReference>
<dbReference type="InterPro" id="IPR000515">
    <property type="entry name" value="MetI-like"/>
</dbReference>
<dbReference type="AlphaFoldDB" id="A0A537JII7"/>
<accession>A0A537JII7</accession>
<dbReference type="Proteomes" id="UP000320048">
    <property type="component" value="Unassembled WGS sequence"/>
</dbReference>
<comment type="subcellular location">
    <subcellularLocation>
        <location evidence="1 7">Cell membrane</location>
        <topology evidence="1 7">Multi-pass membrane protein</topology>
    </subcellularLocation>
</comment>
<gene>
    <name evidence="9" type="ORF">E6H04_03185</name>
</gene>
<evidence type="ECO:0000259" key="8">
    <source>
        <dbReference type="PROSITE" id="PS50928"/>
    </source>
</evidence>
<dbReference type="GO" id="GO:0006865">
    <property type="term" value="P:amino acid transport"/>
    <property type="evidence" value="ECO:0007669"/>
    <property type="project" value="TreeGrafter"/>
</dbReference>